<dbReference type="RefSeq" id="WP_245764142.1">
    <property type="nucleotide sequence ID" value="NZ_FPAJ01000001.1"/>
</dbReference>
<name>A0A1I6PDB3_9RHOB</name>
<evidence type="ECO:0008006" key="5">
    <source>
        <dbReference type="Google" id="ProtNLM"/>
    </source>
</evidence>
<dbReference type="PROSITE" id="PS51257">
    <property type="entry name" value="PROKAR_LIPOPROTEIN"/>
    <property type="match status" value="1"/>
</dbReference>
<feature type="region of interest" description="Disordered" evidence="1">
    <location>
        <begin position="35"/>
        <end position="56"/>
    </location>
</feature>
<keyword evidence="4" id="KW-1185">Reference proteome</keyword>
<sequence length="319" mass="34344">MSLRVGQFKRWMGTGAAALLLAACAFQTGVDPTLKPIGRPDESGLPVPNVAQPTSPESARLRSYFNQVQQAQLNQGLLRSDGGGPDTPYTAEMLARNFEQIAFYNEYNASFSGRGEKTLMRRWDQPVRMAVVFGDSVPPSARKTDSAAVRAYAGRLSGITGHPITLRGSPNFMVIIAGEDDREAALVQAAQRIPGVTPASLSALRNLRRDTYCIVAAYAGGADPSTYTAAVAVIRAENPSLMRLSCIHEELAQGLGLANDSPTARPSIFNDDDEFALLTRHDEDLLKILYDPRLKAGMSAEQAAPIVRTIARELTGGPL</sequence>
<accession>A0A1I6PDB3</accession>
<dbReference type="Proteomes" id="UP000199239">
    <property type="component" value="Unassembled WGS sequence"/>
</dbReference>
<evidence type="ECO:0000256" key="2">
    <source>
        <dbReference type="SAM" id="SignalP"/>
    </source>
</evidence>
<proteinExistence type="predicted"/>
<evidence type="ECO:0000313" key="4">
    <source>
        <dbReference type="Proteomes" id="UP000199239"/>
    </source>
</evidence>
<protein>
    <recommendedName>
        <fullName evidence="5">DUF2927 domain-containing protein</fullName>
    </recommendedName>
</protein>
<dbReference type="STRING" id="394264.SAMN04488040_0109"/>
<reference evidence="4" key="1">
    <citation type="submission" date="2016-10" db="EMBL/GenBank/DDBJ databases">
        <authorList>
            <person name="Varghese N."/>
            <person name="Submissions S."/>
        </authorList>
    </citation>
    <scope>NUCLEOTIDE SEQUENCE [LARGE SCALE GENOMIC DNA]</scope>
    <source>
        <strain evidence="4">DSM 23422</strain>
    </source>
</reference>
<feature type="signal peptide" evidence="2">
    <location>
        <begin position="1"/>
        <end position="27"/>
    </location>
</feature>
<feature type="chain" id="PRO_5011436608" description="DUF2927 domain-containing protein" evidence="2">
    <location>
        <begin position="28"/>
        <end position="319"/>
    </location>
</feature>
<dbReference type="EMBL" id="FPAJ01000001">
    <property type="protein sequence ID" value="SFS38130.1"/>
    <property type="molecule type" value="Genomic_DNA"/>
</dbReference>
<evidence type="ECO:0000313" key="3">
    <source>
        <dbReference type="EMBL" id="SFS38130.1"/>
    </source>
</evidence>
<dbReference type="AlphaFoldDB" id="A0A1I6PDB3"/>
<dbReference type="Pfam" id="PF11150">
    <property type="entry name" value="DUF2927"/>
    <property type="match status" value="1"/>
</dbReference>
<evidence type="ECO:0000256" key="1">
    <source>
        <dbReference type="SAM" id="MobiDB-lite"/>
    </source>
</evidence>
<gene>
    <name evidence="3" type="ORF">SAMN04488040_0109</name>
</gene>
<keyword evidence="2" id="KW-0732">Signal</keyword>
<organism evidence="3 4">
    <name type="scientific">Sulfitobacter marinus</name>
    <dbReference type="NCBI Taxonomy" id="394264"/>
    <lineage>
        <taxon>Bacteria</taxon>
        <taxon>Pseudomonadati</taxon>
        <taxon>Pseudomonadota</taxon>
        <taxon>Alphaproteobacteria</taxon>
        <taxon>Rhodobacterales</taxon>
        <taxon>Roseobacteraceae</taxon>
        <taxon>Sulfitobacter</taxon>
    </lineage>
</organism>
<dbReference type="InterPro" id="IPR021323">
    <property type="entry name" value="DUF2927"/>
</dbReference>